<accession>A0A8H4BRJ1</accession>
<keyword evidence="1" id="KW-0175">Coiled coil</keyword>
<feature type="region of interest" description="Disordered" evidence="2">
    <location>
        <begin position="115"/>
        <end position="141"/>
    </location>
</feature>
<dbReference type="Proteomes" id="UP000469890">
    <property type="component" value="Unassembled WGS sequence"/>
</dbReference>
<evidence type="ECO:0000256" key="2">
    <source>
        <dbReference type="SAM" id="MobiDB-lite"/>
    </source>
</evidence>
<feature type="non-terminal residue" evidence="3">
    <location>
        <position position="296"/>
    </location>
</feature>
<evidence type="ECO:0000313" key="3">
    <source>
        <dbReference type="EMBL" id="KAF1807269.1"/>
    </source>
</evidence>
<gene>
    <name evidence="3" type="ORF">FB192DRAFT_1354882</name>
</gene>
<comment type="caution">
    <text evidence="3">The sequence shown here is derived from an EMBL/GenBank/DDBJ whole genome shotgun (WGS) entry which is preliminary data.</text>
</comment>
<name>A0A8H4BRJ1_MUCCL</name>
<evidence type="ECO:0000256" key="1">
    <source>
        <dbReference type="SAM" id="Coils"/>
    </source>
</evidence>
<dbReference type="AlphaFoldDB" id="A0A8H4BRJ1"/>
<sequence length="296" mass="32304">MNSRFAAYENWLNEVERLTAENSQLKFALADANQLIATLQAEVKRLNATPKDAPMLDDVPPIVSVSPATSGNLGSSSAATGVSDGSFFAGNSSVSKYASLPATAAFKQAKVSRATSAPPAASAPNTTEFTTVKRKRKSKKPVSPSAAALAAFARKFSSASDPSSANGYRFVYYKASKHLLSWYRSQLLPMVGVNDSRVLDIHFPTQRVVSFLLHSDFVLEYTSIMHQKLKHDPLLDFDPLEDKNLLDPAFASLDSVSRAQKLRDLQNIRVLRALTFVRSSVRVSVAKSMLLQDFIS</sequence>
<dbReference type="Gene3D" id="1.20.5.170">
    <property type="match status" value="1"/>
</dbReference>
<reference evidence="3 4" key="1">
    <citation type="submission" date="2019-09" db="EMBL/GenBank/DDBJ databases">
        <authorList>
            <consortium name="DOE Joint Genome Institute"/>
            <person name="Mondo S.J."/>
            <person name="Navarro-Mendoza M.I."/>
            <person name="Perez-Arques C."/>
            <person name="Panchal S."/>
            <person name="Nicolas F.E."/>
            <person name="Ganguly P."/>
            <person name="Pangilinan J."/>
            <person name="Grigoriev I."/>
            <person name="Heitman J."/>
            <person name="Sanya K."/>
            <person name="Garre V."/>
        </authorList>
    </citation>
    <scope>NUCLEOTIDE SEQUENCE [LARGE SCALE GENOMIC DNA]</scope>
    <source>
        <strain evidence="3 4">MU402</strain>
    </source>
</reference>
<organism evidence="3 4">
    <name type="scientific">Mucor circinelloides f. lusitanicus</name>
    <name type="common">Mucor racemosus var. lusitanicus</name>
    <dbReference type="NCBI Taxonomy" id="29924"/>
    <lineage>
        <taxon>Eukaryota</taxon>
        <taxon>Fungi</taxon>
        <taxon>Fungi incertae sedis</taxon>
        <taxon>Mucoromycota</taxon>
        <taxon>Mucoromycotina</taxon>
        <taxon>Mucoromycetes</taxon>
        <taxon>Mucorales</taxon>
        <taxon>Mucorineae</taxon>
        <taxon>Mucoraceae</taxon>
        <taxon>Mucor</taxon>
    </lineage>
</organism>
<proteinExistence type="predicted"/>
<evidence type="ECO:0000313" key="4">
    <source>
        <dbReference type="Proteomes" id="UP000469890"/>
    </source>
</evidence>
<protein>
    <submittedName>
        <fullName evidence="3">Uncharacterized protein</fullName>
    </submittedName>
</protein>
<feature type="coiled-coil region" evidence="1">
    <location>
        <begin position="8"/>
        <end position="49"/>
    </location>
</feature>
<feature type="compositionally biased region" description="Low complexity" evidence="2">
    <location>
        <begin position="115"/>
        <end position="127"/>
    </location>
</feature>
<dbReference type="EMBL" id="JAAECE010000001">
    <property type="protein sequence ID" value="KAF1807269.1"/>
    <property type="molecule type" value="Genomic_DNA"/>
</dbReference>